<dbReference type="InterPro" id="IPR036188">
    <property type="entry name" value="FAD/NAD-bd_sf"/>
</dbReference>
<evidence type="ECO:0000313" key="3">
    <source>
        <dbReference type="Proteomes" id="UP000051565"/>
    </source>
</evidence>
<dbReference type="Pfam" id="PF06100">
    <property type="entry name" value="MCRA"/>
    <property type="match status" value="1"/>
</dbReference>
<dbReference type="GO" id="GO:0006631">
    <property type="term" value="P:fatty acid metabolic process"/>
    <property type="evidence" value="ECO:0007669"/>
    <property type="project" value="InterPro"/>
</dbReference>
<dbReference type="RefSeq" id="WP_054646542.1">
    <property type="nucleotide sequence ID" value="NZ_FUXS01000003.1"/>
</dbReference>
<dbReference type="PANTHER" id="PTHR37417:SF3">
    <property type="entry name" value="MYOSIN-CROSSREACTIVE PROTEIN"/>
    <property type="match status" value="1"/>
</dbReference>
<name>A0A0R2JLZ5_9LACO</name>
<dbReference type="GO" id="GO:0071949">
    <property type="term" value="F:FAD binding"/>
    <property type="evidence" value="ECO:0007669"/>
    <property type="project" value="InterPro"/>
</dbReference>
<keyword evidence="1" id="KW-0812">Transmembrane</keyword>
<keyword evidence="1" id="KW-1133">Transmembrane helix</keyword>
<dbReference type="NCBIfam" id="NF010584">
    <property type="entry name" value="PRK13977.1"/>
    <property type="match status" value="1"/>
</dbReference>
<dbReference type="InterPro" id="IPR010354">
    <property type="entry name" value="Oleate_hydratase"/>
</dbReference>
<dbReference type="EMBL" id="JQBT01000036">
    <property type="protein sequence ID" value="KRN78217.1"/>
    <property type="molecule type" value="Genomic_DNA"/>
</dbReference>
<reference evidence="2 3" key="1">
    <citation type="journal article" date="2015" name="Genome Announc.">
        <title>Expanding the biotechnology potential of lactobacilli through comparative genomics of 213 strains and associated genera.</title>
        <authorList>
            <person name="Sun Z."/>
            <person name="Harris H.M."/>
            <person name="McCann A."/>
            <person name="Guo C."/>
            <person name="Argimon S."/>
            <person name="Zhang W."/>
            <person name="Yang X."/>
            <person name="Jeffery I.B."/>
            <person name="Cooney J.C."/>
            <person name="Kagawa T.F."/>
            <person name="Liu W."/>
            <person name="Song Y."/>
            <person name="Salvetti E."/>
            <person name="Wrobel A."/>
            <person name="Rasinkangas P."/>
            <person name="Parkhill J."/>
            <person name="Rea M.C."/>
            <person name="O'Sullivan O."/>
            <person name="Ritari J."/>
            <person name="Douillard F.P."/>
            <person name="Paul Ross R."/>
            <person name="Yang R."/>
            <person name="Briner A.E."/>
            <person name="Felis G.E."/>
            <person name="de Vos W.M."/>
            <person name="Barrangou R."/>
            <person name="Klaenhammer T.R."/>
            <person name="Caufield P.W."/>
            <person name="Cui Y."/>
            <person name="Zhang H."/>
            <person name="O'Toole P.W."/>
        </authorList>
    </citation>
    <scope>NUCLEOTIDE SEQUENCE [LARGE SCALE GENOMIC DNA]</scope>
    <source>
        <strain evidence="2 3">DSM 20690</strain>
    </source>
</reference>
<comment type="caution">
    <text evidence="2">The sequence shown here is derived from an EMBL/GenBank/DDBJ whole genome shotgun (WGS) entry which is preliminary data.</text>
</comment>
<dbReference type="SUPFAM" id="SSF51905">
    <property type="entry name" value="FAD/NAD(P)-binding domain"/>
    <property type="match status" value="1"/>
</dbReference>
<dbReference type="GeneID" id="61249613"/>
<dbReference type="OrthoDB" id="4540221at2"/>
<dbReference type="PANTHER" id="PTHR37417">
    <property type="entry name" value="67 KDA MYOSIN-CROSS-REACTIVE ANTIGEN FAMILY PROTEIN (AFU_ORTHOLOGUE AFUA_5G09970)"/>
    <property type="match status" value="1"/>
</dbReference>
<feature type="transmembrane region" description="Helical" evidence="1">
    <location>
        <begin position="25"/>
        <end position="43"/>
    </location>
</feature>
<organism evidence="2 3">
    <name type="scientific">Fructilactobacillus lindneri DSM 20690 = JCM 11027</name>
    <dbReference type="NCBI Taxonomy" id="1122148"/>
    <lineage>
        <taxon>Bacteria</taxon>
        <taxon>Bacillati</taxon>
        <taxon>Bacillota</taxon>
        <taxon>Bacilli</taxon>
        <taxon>Lactobacillales</taxon>
        <taxon>Lactobacillaceae</taxon>
        <taxon>Fructilactobacillus</taxon>
    </lineage>
</organism>
<gene>
    <name evidence="2" type="ORF">IV52_GL001350</name>
</gene>
<proteinExistence type="predicted"/>
<dbReference type="Proteomes" id="UP000051565">
    <property type="component" value="Unassembled WGS sequence"/>
</dbReference>
<dbReference type="PATRIC" id="fig|1122148.6.peg.1387"/>
<dbReference type="AlphaFoldDB" id="A0A0R2JLZ5"/>
<sequence length="594" mass="67971">MVKYATGNYYDLVHPKKTDGVENRHAYIVGAGLAGLASAVILIRDGYMPGENITIFEEKDQASGSLEAFKDINGGYISPGGREMEDHYECLWNLYSSVPSLDEPGKSCLDEYYYLDKEDPNKSNCRLIHDRGHQLKNDNEYTLDYKALKEMIDLVLVPESKLDGKTIEDVFDDNFFASNFWTDWQTMFAFERWQSAAEMRRYLMHFIHHVDGLTDFTALKFNRYDDYQSMSEPLVAYLKDHHVNFEYQTQVENVEVKHDGEQIAAHQIDLNQNGKSKSITVNPMDLVFVTNGSITESTTYGSHDEAPIPNESLGGSWKLWEKLAAQDNRFGHPDVFCKTIPEKAWKTSATLTLKNKDIAPYIEKLTKRPLFNYDKCETSGIITITDSNWGMSFTIHRQPAYKGQPKDEVILWLYGLYSDTKGNYVQKRMPECSGKELTEELLYHLGVPEDKIAEMADIKNIQAIPDYMPFITSYFQLRTADDRPDVVPQGSTNLAFIGNFADSGTRDVVFTTEYSVRTAIEAVYELLKIDHTVPEVYPSVFDIRTLMSAMYYLNDKKTLEEMDLPITEKLGAKLLLKKVKGTWIEELLKDSKLI</sequence>
<evidence type="ECO:0000313" key="2">
    <source>
        <dbReference type="EMBL" id="KRN78217.1"/>
    </source>
</evidence>
<keyword evidence="3" id="KW-1185">Reference proteome</keyword>
<keyword evidence="1" id="KW-0472">Membrane</keyword>
<evidence type="ECO:0000256" key="1">
    <source>
        <dbReference type="SAM" id="Phobius"/>
    </source>
</evidence>
<dbReference type="Gene3D" id="3.30.9.80">
    <property type="match status" value="1"/>
</dbReference>
<dbReference type="GO" id="GO:0050151">
    <property type="term" value="F:oleate hydratase activity"/>
    <property type="evidence" value="ECO:0007669"/>
    <property type="project" value="InterPro"/>
</dbReference>
<dbReference type="Gene3D" id="3.50.50.60">
    <property type="entry name" value="FAD/NAD(P)-binding domain"/>
    <property type="match status" value="2"/>
</dbReference>
<protein>
    <submittedName>
        <fullName evidence="2">Oxidoreductase</fullName>
    </submittedName>
</protein>
<dbReference type="STRING" id="53444.AYR59_01785"/>
<accession>A0A0R2JLZ5</accession>